<evidence type="ECO:0000313" key="2">
    <source>
        <dbReference type="Proteomes" id="UP001314681"/>
    </source>
</evidence>
<accession>A0ABS6K6U4</accession>
<dbReference type="EMBL" id="JAHQCX010000005">
    <property type="protein sequence ID" value="MBU9726229.1"/>
    <property type="molecule type" value="Genomic_DNA"/>
</dbReference>
<dbReference type="RefSeq" id="WP_238726694.1">
    <property type="nucleotide sequence ID" value="NZ_JAHQCX010000005.1"/>
</dbReference>
<evidence type="ECO:0000313" key="1">
    <source>
        <dbReference type="EMBL" id="MBU9726229.1"/>
    </source>
</evidence>
<organism evidence="1 2">
    <name type="scientific">Diplocloster modestus</name>
    <dbReference type="NCBI Taxonomy" id="2850322"/>
    <lineage>
        <taxon>Bacteria</taxon>
        <taxon>Bacillati</taxon>
        <taxon>Bacillota</taxon>
        <taxon>Clostridia</taxon>
        <taxon>Lachnospirales</taxon>
        <taxon>Lachnospiraceae</taxon>
        <taxon>Diplocloster</taxon>
    </lineage>
</organism>
<dbReference type="Proteomes" id="UP001314681">
    <property type="component" value="Unassembled WGS sequence"/>
</dbReference>
<reference evidence="1 2" key="1">
    <citation type="submission" date="2021-06" db="EMBL/GenBank/DDBJ databases">
        <title>Description of novel taxa of the family Lachnospiraceae.</title>
        <authorList>
            <person name="Chaplin A.V."/>
            <person name="Sokolova S.R."/>
            <person name="Pikina A.P."/>
            <person name="Korzhanova M."/>
            <person name="Belova V."/>
            <person name="Korostin D."/>
            <person name="Efimov B.A."/>
        </authorList>
    </citation>
    <scope>NUCLEOTIDE SEQUENCE [LARGE SCALE GENOMIC DNA]</scope>
    <source>
        <strain evidence="1 2">ASD4241</strain>
    </source>
</reference>
<gene>
    <name evidence="1" type="ORF">KTH90_09395</name>
</gene>
<comment type="caution">
    <text evidence="1">The sequence shown here is derived from an EMBL/GenBank/DDBJ whole genome shotgun (WGS) entry which is preliminary data.</text>
</comment>
<proteinExistence type="predicted"/>
<name>A0ABS6K6U4_9FIRM</name>
<sequence length="87" mass="10026">MFYNCDKELLHYAWYRTGEGPALLLQLRFPAGLVLRKYLLGEILPEYPHIGQRALDAFQHPPVKYLFPDKVDIAGAGTSFLALRYWA</sequence>
<keyword evidence="2" id="KW-1185">Reference proteome</keyword>
<protein>
    <submittedName>
        <fullName evidence="1">Uncharacterized protein</fullName>
    </submittedName>
</protein>